<dbReference type="AlphaFoldDB" id="X1LJR3"/>
<proteinExistence type="predicted"/>
<gene>
    <name evidence="2" type="ORF">S06H3_29180</name>
</gene>
<comment type="caution">
    <text evidence="2">The sequence shown here is derived from an EMBL/GenBank/DDBJ whole genome shotgun (WGS) entry which is preliminary data.</text>
</comment>
<protein>
    <submittedName>
        <fullName evidence="2">Uncharacterized protein</fullName>
    </submittedName>
</protein>
<sequence>MPKKSLIKISSKILIVLIIVFTLLIILFKPLNNSFKTTLLLLDLFAPEEMKPIN</sequence>
<accession>X1LJR3</accession>
<keyword evidence="1" id="KW-0472">Membrane</keyword>
<name>X1LJR3_9ZZZZ</name>
<feature type="transmembrane region" description="Helical" evidence="1">
    <location>
        <begin position="12"/>
        <end position="31"/>
    </location>
</feature>
<keyword evidence="1" id="KW-0812">Transmembrane</keyword>
<reference evidence="2" key="1">
    <citation type="journal article" date="2014" name="Front. Microbiol.">
        <title>High frequency of phylogenetically diverse reductive dehalogenase-homologous genes in deep subseafloor sedimentary metagenomes.</title>
        <authorList>
            <person name="Kawai M."/>
            <person name="Futagami T."/>
            <person name="Toyoda A."/>
            <person name="Takaki Y."/>
            <person name="Nishi S."/>
            <person name="Hori S."/>
            <person name="Arai W."/>
            <person name="Tsubouchi T."/>
            <person name="Morono Y."/>
            <person name="Uchiyama I."/>
            <person name="Ito T."/>
            <person name="Fujiyama A."/>
            <person name="Inagaki F."/>
            <person name="Takami H."/>
        </authorList>
    </citation>
    <scope>NUCLEOTIDE SEQUENCE</scope>
    <source>
        <strain evidence="2">Expedition CK06-06</strain>
    </source>
</reference>
<keyword evidence="1" id="KW-1133">Transmembrane helix</keyword>
<dbReference type="EMBL" id="BARV01017084">
    <property type="protein sequence ID" value="GAI19607.1"/>
    <property type="molecule type" value="Genomic_DNA"/>
</dbReference>
<evidence type="ECO:0000256" key="1">
    <source>
        <dbReference type="SAM" id="Phobius"/>
    </source>
</evidence>
<evidence type="ECO:0000313" key="2">
    <source>
        <dbReference type="EMBL" id="GAI19607.1"/>
    </source>
</evidence>
<organism evidence="2">
    <name type="scientific">marine sediment metagenome</name>
    <dbReference type="NCBI Taxonomy" id="412755"/>
    <lineage>
        <taxon>unclassified sequences</taxon>
        <taxon>metagenomes</taxon>
        <taxon>ecological metagenomes</taxon>
    </lineage>
</organism>